<evidence type="ECO:0000259" key="1">
    <source>
        <dbReference type="Pfam" id="PF25343"/>
    </source>
</evidence>
<dbReference type="GO" id="GO:0045296">
    <property type="term" value="F:cadherin binding"/>
    <property type="evidence" value="ECO:0007669"/>
    <property type="project" value="TreeGrafter"/>
</dbReference>
<dbReference type="AlphaFoldDB" id="A0A5J4UT31"/>
<dbReference type="GO" id="GO:0003723">
    <property type="term" value="F:RNA binding"/>
    <property type="evidence" value="ECO:0007669"/>
    <property type="project" value="TreeGrafter"/>
</dbReference>
<accession>A0A5J4UT31</accession>
<dbReference type="Pfam" id="PF25343">
    <property type="entry name" value="PH_UBFD1_C"/>
    <property type="match status" value="1"/>
</dbReference>
<evidence type="ECO:0000313" key="2">
    <source>
        <dbReference type="EMBL" id="KAA6373816.1"/>
    </source>
</evidence>
<comment type="caution">
    <text evidence="2">The sequence shown here is derived from an EMBL/GenBank/DDBJ whole genome shotgun (WGS) entry which is preliminary data.</text>
</comment>
<dbReference type="PANTHER" id="PTHR16470:SF0">
    <property type="entry name" value="UBIQUITIN DOMAIN-CONTAINING PROTEIN UBFD1"/>
    <property type="match status" value="1"/>
</dbReference>
<gene>
    <name evidence="2" type="ORF">EZS28_030657</name>
</gene>
<dbReference type="InterPro" id="IPR057455">
    <property type="entry name" value="UBFD1_C"/>
</dbReference>
<dbReference type="PANTHER" id="PTHR16470">
    <property type="entry name" value="UBIQUITIN DOMAIN-CONTAINING PROTEIN UBFD1"/>
    <property type="match status" value="1"/>
</dbReference>
<organism evidence="2 3">
    <name type="scientific">Streblomastix strix</name>
    <dbReference type="NCBI Taxonomy" id="222440"/>
    <lineage>
        <taxon>Eukaryota</taxon>
        <taxon>Metamonada</taxon>
        <taxon>Preaxostyla</taxon>
        <taxon>Oxymonadida</taxon>
        <taxon>Streblomastigidae</taxon>
        <taxon>Streblomastix</taxon>
    </lineage>
</organism>
<feature type="domain" description="UBFD1 PH-like C-terminal" evidence="1">
    <location>
        <begin position="68"/>
        <end position="180"/>
    </location>
</feature>
<reference evidence="2 3" key="1">
    <citation type="submission" date="2019-03" db="EMBL/GenBank/DDBJ databases">
        <title>Single cell metagenomics reveals metabolic interactions within the superorganism composed of flagellate Streblomastix strix and complex community of Bacteroidetes bacteria on its surface.</title>
        <authorList>
            <person name="Treitli S.C."/>
            <person name="Kolisko M."/>
            <person name="Husnik F."/>
            <person name="Keeling P."/>
            <person name="Hampl V."/>
        </authorList>
    </citation>
    <scope>NUCLEOTIDE SEQUENCE [LARGE SCALE GENOMIC DNA]</scope>
    <source>
        <strain evidence="2">ST1C</strain>
    </source>
</reference>
<proteinExistence type="predicted"/>
<name>A0A5J4UT31_9EUKA</name>
<dbReference type="Proteomes" id="UP000324800">
    <property type="component" value="Unassembled WGS sequence"/>
</dbReference>
<dbReference type="EMBL" id="SNRW01012446">
    <property type="protein sequence ID" value="KAA6373816.1"/>
    <property type="molecule type" value="Genomic_DNA"/>
</dbReference>
<evidence type="ECO:0000313" key="3">
    <source>
        <dbReference type="Proteomes" id="UP000324800"/>
    </source>
</evidence>
<dbReference type="InterPro" id="IPR039120">
    <property type="entry name" value="UBFD1"/>
</dbReference>
<protein>
    <recommendedName>
        <fullName evidence="1">UBFD1 PH-like C-terminal domain-containing protein</fullName>
    </recommendedName>
</protein>
<sequence length="183" mass="21115">MDIDIKEQEQQETVSAAIDEGEEIKGQLIHFELKASKLSFKVEFGSQNTVLAVAIDQKPWCQERKHIRIISAGIPSGLVQPVLGQNFMIPADNQIRNVINSKMKIVRLRFSPYEQCLYINTDSHSFILQYHLIKDIKSEPIEQFNGYHIVCLYHGKFGKEQYFLYFVPCQFVQAIKNAIIPKK</sequence>
<dbReference type="OrthoDB" id="267397at2759"/>